<feature type="compositionally biased region" description="Basic and acidic residues" evidence="1">
    <location>
        <begin position="167"/>
        <end position="180"/>
    </location>
</feature>
<dbReference type="EMBL" id="JAXOVC010000009">
    <property type="protein sequence ID" value="KAK4497372.1"/>
    <property type="molecule type" value="Genomic_DNA"/>
</dbReference>
<evidence type="ECO:0000256" key="1">
    <source>
        <dbReference type="SAM" id="MobiDB-lite"/>
    </source>
</evidence>
<proteinExistence type="predicted"/>
<protein>
    <submittedName>
        <fullName evidence="2">Uncharacterized protein</fullName>
    </submittedName>
</protein>
<reference evidence="2 3" key="1">
    <citation type="journal article" date="2023" name="G3 (Bethesda)">
        <title>A chromosome-level genome assembly of Zasmidium syzygii isolated from banana leaves.</title>
        <authorList>
            <person name="van Westerhoven A.C."/>
            <person name="Mehrabi R."/>
            <person name="Talebi R."/>
            <person name="Steentjes M.B.F."/>
            <person name="Corcolon B."/>
            <person name="Chong P.A."/>
            <person name="Kema G.H.J."/>
            <person name="Seidl M.F."/>
        </authorList>
    </citation>
    <scope>NUCLEOTIDE SEQUENCE [LARGE SCALE GENOMIC DNA]</scope>
    <source>
        <strain evidence="2 3">P124</strain>
    </source>
</reference>
<gene>
    <name evidence="2" type="ORF">PRZ48_011823</name>
</gene>
<evidence type="ECO:0000313" key="3">
    <source>
        <dbReference type="Proteomes" id="UP001305779"/>
    </source>
</evidence>
<name>A0ABR0E7F6_ZASCE</name>
<comment type="caution">
    <text evidence="2">The sequence shown here is derived from an EMBL/GenBank/DDBJ whole genome shotgun (WGS) entry which is preliminary data.</text>
</comment>
<organism evidence="2 3">
    <name type="scientific">Zasmidium cellare</name>
    <name type="common">Wine cellar mold</name>
    <name type="synonym">Racodium cellare</name>
    <dbReference type="NCBI Taxonomy" id="395010"/>
    <lineage>
        <taxon>Eukaryota</taxon>
        <taxon>Fungi</taxon>
        <taxon>Dikarya</taxon>
        <taxon>Ascomycota</taxon>
        <taxon>Pezizomycotina</taxon>
        <taxon>Dothideomycetes</taxon>
        <taxon>Dothideomycetidae</taxon>
        <taxon>Mycosphaerellales</taxon>
        <taxon>Mycosphaerellaceae</taxon>
        <taxon>Zasmidium</taxon>
    </lineage>
</organism>
<feature type="region of interest" description="Disordered" evidence="1">
    <location>
        <begin position="167"/>
        <end position="187"/>
    </location>
</feature>
<keyword evidence="3" id="KW-1185">Reference proteome</keyword>
<sequence length="187" mass="21324">MVRLDAEDELPRLVDVLAFLGNCAEDSLDTLNYLHRAESEYSFWQVSHGRDDVSALEDLAPKLEILRGIVEKERLDWEKEQQEERARELDALGYNVPDPGLMQDGAADIEEDEGAIDLDTKEASAQAESLVYRPKNKPGKFQASLRIKSLRQQKSISELRSLSGIFKKETEPDQRNKEFEDNNTQKS</sequence>
<accession>A0ABR0E7F6</accession>
<dbReference type="Proteomes" id="UP001305779">
    <property type="component" value="Unassembled WGS sequence"/>
</dbReference>
<evidence type="ECO:0000313" key="2">
    <source>
        <dbReference type="EMBL" id="KAK4497372.1"/>
    </source>
</evidence>